<comment type="caution">
    <text evidence="2">The sequence shown here is derived from an EMBL/GenBank/DDBJ whole genome shotgun (WGS) entry which is preliminary data.</text>
</comment>
<protein>
    <submittedName>
        <fullName evidence="2">Uncharacterized protein</fullName>
    </submittedName>
</protein>
<accession>A0A7J7M6H7</accession>
<keyword evidence="3" id="KW-1185">Reference proteome</keyword>
<feature type="compositionally biased region" description="Basic and acidic residues" evidence="1">
    <location>
        <begin position="73"/>
        <end position="91"/>
    </location>
</feature>
<dbReference type="Proteomes" id="UP000541444">
    <property type="component" value="Unassembled WGS sequence"/>
</dbReference>
<proteinExistence type="predicted"/>
<gene>
    <name evidence="2" type="ORF">GIB67_030302</name>
</gene>
<evidence type="ECO:0000313" key="3">
    <source>
        <dbReference type="Proteomes" id="UP000541444"/>
    </source>
</evidence>
<sequence length="106" mass="11831">MAETIANSIPIDVNPAPVRKEMTKKRKTSKPKTPSGNEANILAGNISQTLSGIGKENNETLISAKKTTRRNSKSKELEKSFEKELQESQGKFKELRVEKERAEMSL</sequence>
<name>A0A7J7M6H7_9MAGN</name>
<reference evidence="2 3" key="1">
    <citation type="journal article" date="2020" name="IScience">
        <title>Genome Sequencing of the Endangered Kingdonia uniflora (Circaeasteraceae, Ranunculales) Reveals Potential Mechanisms of Evolutionary Specialization.</title>
        <authorList>
            <person name="Sun Y."/>
            <person name="Deng T."/>
            <person name="Zhang A."/>
            <person name="Moore M.J."/>
            <person name="Landis J.B."/>
            <person name="Lin N."/>
            <person name="Zhang H."/>
            <person name="Zhang X."/>
            <person name="Huang J."/>
            <person name="Zhang X."/>
            <person name="Sun H."/>
            <person name="Wang H."/>
        </authorList>
    </citation>
    <scope>NUCLEOTIDE SEQUENCE [LARGE SCALE GENOMIC DNA]</scope>
    <source>
        <strain evidence="2">TB1705</strain>
        <tissue evidence="2">Leaf</tissue>
    </source>
</reference>
<dbReference type="AlphaFoldDB" id="A0A7J7M6H7"/>
<evidence type="ECO:0000313" key="2">
    <source>
        <dbReference type="EMBL" id="KAF6150501.1"/>
    </source>
</evidence>
<feature type="region of interest" description="Disordered" evidence="1">
    <location>
        <begin position="63"/>
        <end position="91"/>
    </location>
</feature>
<feature type="region of interest" description="Disordered" evidence="1">
    <location>
        <begin position="18"/>
        <end position="40"/>
    </location>
</feature>
<evidence type="ECO:0000256" key="1">
    <source>
        <dbReference type="SAM" id="MobiDB-lite"/>
    </source>
</evidence>
<dbReference type="EMBL" id="JACGCM010001734">
    <property type="protein sequence ID" value="KAF6150501.1"/>
    <property type="molecule type" value="Genomic_DNA"/>
</dbReference>
<organism evidence="2 3">
    <name type="scientific">Kingdonia uniflora</name>
    <dbReference type="NCBI Taxonomy" id="39325"/>
    <lineage>
        <taxon>Eukaryota</taxon>
        <taxon>Viridiplantae</taxon>
        <taxon>Streptophyta</taxon>
        <taxon>Embryophyta</taxon>
        <taxon>Tracheophyta</taxon>
        <taxon>Spermatophyta</taxon>
        <taxon>Magnoliopsida</taxon>
        <taxon>Ranunculales</taxon>
        <taxon>Circaeasteraceae</taxon>
        <taxon>Kingdonia</taxon>
    </lineage>
</organism>